<evidence type="ECO:0000313" key="2">
    <source>
        <dbReference type="EMBL" id="MBE1515720.1"/>
    </source>
</evidence>
<feature type="region of interest" description="Disordered" evidence="1">
    <location>
        <begin position="1"/>
        <end position="20"/>
    </location>
</feature>
<evidence type="ECO:0000313" key="3">
    <source>
        <dbReference type="Proteomes" id="UP000636579"/>
    </source>
</evidence>
<gene>
    <name evidence="2" type="ORF">H4W26_002512</name>
</gene>
<reference evidence="2 3" key="1">
    <citation type="submission" date="2020-10" db="EMBL/GenBank/DDBJ databases">
        <title>Sequencing the genomes of 1000 actinobacteria strains.</title>
        <authorList>
            <person name="Klenk H.-P."/>
        </authorList>
    </citation>
    <scope>NUCLEOTIDE SEQUENCE [LARGE SCALE GENOMIC DNA]</scope>
    <source>
        <strain evidence="2 3">DSM 15474</strain>
    </source>
</reference>
<comment type="caution">
    <text evidence="2">The sequence shown here is derived from an EMBL/GenBank/DDBJ whole genome shotgun (WGS) entry which is preliminary data.</text>
</comment>
<protein>
    <submittedName>
        <fullName evidence="2">Uncharacterized protein YbaR (Trm112 family)</fullName>
    </submittedName>
</protein>
<accession>A0ABR9J9P5</accession>
<evidence type="ECO:0000256" key="1">
    <source>
        <dbReference type="SAM" id="MobiDB-lite"/>
    </source>
</evidence>
<sequence>MSSASSSATPRPGTERPASALSADLLKILRCPVSGSPLRQEGDQLISTSDETLRYAIERGVPTLLAPR</sequence>
<proteinExistence type="predicted"/>
<dbReference type="RefSeq" id="WP_192592519.1">
    <property type="nucleotide sequence ID" value="NZ_JADBEE010000002.1"/>
</dbReference>
<keyword evidence="3" id="KW-1185">Reference proteome</keyword>
<dbReference type="Proteomes" id="UP000636579">
    <property type="component" value="Unassembled WGS sequence"/>
</dbReference>
<dbReference type="EMBL" id="JADBEE010000002">
    <property type="protein sequence ID" value="MBE1515720.1"/>
    <property type="molecule type" value="Genomic_DNA"/>
</dbReference>
<dbReference type="Gene3D" id="2.20.25.10">
    <property type="match status" value="1"/>
</dbReference>
<organism evidence="2 3">
    <name type="scientific">Nesterenkonia halotolerans</name>
    <dbReference type="NCBI Taxonomy" id="225325"/>
    <lineage>
        <taxon>Bacteria</taxon>
        <taxon>Bacillati</taxon>
        <taxon>Actinomycetota</taxon>
        <taxon>Actinomycetes</taxon>
        <taxon>Micrococcales</taxon>
        <taxon>Micrococcaceae</taxon>
        <taxon>Nesterenkonia</taxon>
    </lineage>
</organism>
<name>A0ABR9J9P5_9MICC</name>
<dbReference type="SUPFAM" id="SSF158997">
    <property type="entry name" value="Trm112p-like"/>
    <property type="match status" value="1"/>
</dbReference>